<sequence length="282" mass="31926">MTELTKLRSIASLFSTSAIKRLISEGTQSFIDSSGKLDVNGCSSVGSIFDSAYSELLGSYRNEYVYKNAIAEKLIRGTHRFSRNCYFSTEFRVGNSLADVVVANGTTTVYEIKTEFDSFERLEGQICDYSKAFEYIHVVIPEKKLSDWELKIPKNVGITVLSNEYTLRERRPAASNIEHFDLETMFACFRRMEFIAAVENQFDYIPECKPVELKARCRELFLTLDPLVAHEEFLAALKCRQMRCEKIELLKNAPSSLTSALISANLSLKEIARLNEVLGEGV</sequence>
<name>A0AAN0SFP6_9VIBR</name>
<dbReference type="AlphaFoldDB" id="A0AAN0SFP6"/>
<organism evidence="1 2">
    <name type="scientific">Vibrio coralliilyticus</name>
    <dbReference type="NCBI Taxonomy" id="190893"/>
    <lineage>
        <taxon>Bacteria</taxon>
        <taxon>Pseudomonadati</taxon>
        <taxon>Pseudomonadota</taxon>
        <taxon>Gammaproteobacteria</taxon>
        <taxon>Vibrionales</taxon>
        <taxon>Vibrionaceae</taxon>
        <taxon>Vibrio</taxon>
    </lineage>
</organism>
<reference evidence="1 2" key="1">
    <citation type="submission" date="2014-10" db="EMBL/GenBank/DDBJ databases">
        <title>The Complete Genome Sequence for the Shellfish Pathogen Vibrio coralliilyticus RE98 Isolated from a Shellfish Hatchery.</title>
        <authorList>
            <person name="Richards G.P."/>
            <person name="Bono J.L."/>
            <person name="Watson M.A."/>
            <person name="Needleman D.S."/>
        </authorList>
    </citation>
    <scope>NUCLEOTIDE SEQUENCE [LARGE SCALE GENOMIC DNA]</scope>
    <source>
        <strain evidence="1 2">RE98</strain>
    </source>
</reference>
<proteinExistence type="predicted"/>
<dbReference type="NCBIfam" id="NF033832">
    <property type="entry name" value="sce7726_fam"/>
    <property type="match status" value="1"/>
</dbReference>
<dbReference type="RefSeq" id="WP_043010113.1">
    <property type="nucleotide sequence ID" value="NZ_CP009618.1"/>
</dbReference>
<dbReference type="KEGG" id="vcy:IX92_18995"/>
<dbReference type="InterPro" id="IPR047729">
    <property type="entry name" value="Sce7726-like"/>
</dbReference>
<accession>A0AAN0SFP6</accession>
<evidence type="ECO:0000313" key="1">
    <source>
        <dbReference type="EMBL" id="AIW21121.1"/>
    </source>
</evidence>
<keyword evidence="2" id="KW-1185">Reference proteome</keyword>
<evidence type="ECO:0000313" key="2">
    <source>
        <dbReference type="Proteomes" id="UP000030081"/>
    </source>
</evidence>
<protein>
    <recommendedName>
        <fullName evidence="3">Sce7726 family protein</fullName>
    </recommendedName>
</protein>
<dbReference type="Proteomes" id="UP000030081">
    <property type="component" value="Chromosome 2"/>
</dbReference>
<gene>
    <name evidence="1" type="ORF">IX92_18995</name>
</gene>
<evidence type="ECO:0008006" key="3">
    <source>
        <dbReference type="Google" id="ProtNLM"/>
    </source>
</evidence>
<dbReference type="EMBL" id="CP009618">
    <property type="protein sequence ID" value="AIW21121.1"/>
    <property type="molecule type" value="Genomic_DNA"/>
</dbReference>